<dbReference type="EMBL" id="JAODUO010001854">
    <property type="protein sequence ID" value="KAK2157727.1"/>
    <property type="molecule type" value="Genomic_DNA"/>
</dbReference>
<evidence type="ECO:0000256" key="4">
    <source>
        <dbReference type="ARBA" id="ARBA00022692"/>
    </source>
</evidence>
<dbReference type="InterPro" id="IPR016439">
    <property type="entry name" value="Lag1/Lac1-like"/>
</dbReference>
<gene>
    <name evidence="10" type="ORF">NP493_1857g00017</name>
</gene>
<organism evidence="10 11">
    <name type="scientific">Ridgeia piscesae</name>
    <name type="common">Tubeworm</name>
    <dbReference type="NCBI Taxonomy" id="27915"/>
    <lineage>
        <taxon>Eukaryota</taxon>
        <taxon>Metazoa</taxon>
        <taxon>Spiralia</taxon>
        <taxon>Lophotrochozoa</taxon>
        <taxon>Annelida</taxon>
        <taxon>Polychaeta</taxon>
        <taxon>Sedentaria</taxon>
        <taxon>Canalipalpata</taxon>
        <taxon>Sabellida</taxon>
        <taxon>Siboglinidae</taxon>
        <taxon>Ridgeia</taxon>
    </lineage>
</organism>
<reference evidence="10" key="1">
    <citation type="journal article" date="2023" name="Mol. Biol. Evol.">
        <title>Third-Generation Sequencing Reveals the Adaptive Role of the Epigenome in Three Deep-Sea Polychaetes.</title>
        <authorList>
            <person name="Perez M."/>
            <person name="Aroh O."/>
            <person name="Sun Y."/>
            <person name="Lan Y."/>
            <person name="Juniper S.K."/>
            <person name="Young C.R."/>
            <person name="Angers B."/>
            <person name="Qian P.Y."/>
        </authorList>
    </citation>
    <scope>NUCLEOTIDE SEQUENCE</scope>
    <source>
        <strain evidence="10">R07B-5</strain>
    </source>
</reference>
<keyword evidence="6 7" id="KW-0472">Membrane</keyword>
<keyword evidence="11" id="KW-1185">Reference proteome</keyword>
<feature type="transmembrane region" description="Helical" evidence="8">
    <location>
        <begin position="91"/>
        <end position="113"/>
    </location>
</feature>
<feature type="transmembrane region" description="Helical" evidence="8">
    <location>
        <begin position="36"/>
        <end position="55"/>
    </location>
</feature>
<feature type="transmembrane region" description="Helical" evidence="8">
    <location>
        <begin position="61"/>
        <end position="84"/>
    </location>
</feature>
<accession>A0AAD9JRP5</accession>
<feature type="transmembrane region" description="Helical" evidence="8">
    <location>
        <begin position="141"/>
        <end position="168"/>
    </location>
</feature>
<dbReference type="GO" id="GO:0016020">
    <property type="term" value="C:membrane"/>
    <property type="evidence" value="ECO:0007669"/>
    <property type="project" value="UniProtKB-SubCell"/>
</dbReference>
<dbReference type="PANTHER" id="PTHR12560:SF58">
    <property type="entry name" value="CERAMIDE SYNTHASE 1"/>
    <property type="match status" value="1"/>
</dbReference>
<evidence type="ECO:0000259" key="9">
    <source>
        <dbReference type="PROSITE" id="PS50922"/>
    </source>
</evidence>
<dbReference type="Proteomes" id="UP001209878">
    <property type="component" value="Unassembled WGS sequence"/>
</dbReference>
<feature type="domain" description="TLC" evidence="9">
    <location>
        <begin position="1"/>
        <end position="172"/>
    </location>
</feature>
<dbReference type="Pfam" id="PF03798">
    <property type="entry name" value="TRAM_LAG1_CLN8"/>
    <property type="match status" value="1"/>
</dbReference>
<sequence>MDVPFDIYCAYVVEFAFYVHSIYGTLYMDRWRKDSVVMIFHHLLSIFLLGFSYSIRYYKVGIVIIFLFDIADVWLELTKVAVYLKDRNGKYYAVFDYISIAGFVIFGCSWFVFRLYWFPLKVLHTTGHAVFLFPGPAPVPFYFFFNIMLWILLVLNLYWFMFILNLIYRVAMGQMKEVDDVRESEVEERIQTTWNRKKIEQNAMNNATYVPLLTQQVPT</sequence>
<evidence type="ECO:0000256" key="3">
    <source>
        <dbReference type="ARBA" id="ARBA00004991"/>
    </source>
</evidence>
<keyword evidence="5 8" id="KW-1133">Transmembrane helix</keyword>
<evidence type="ECO:0000256" key="8">
    <source>
        <dbReference type="SAM" id="Phobius"/>
    </source>
</evidence>
<evidence type="ECO:0000313" key="11">
    <source>
        <dbReference type="Proteomes" id="UP001209878"/>
    </source>
</evidence>
<dbReference type="GO" id="GO:0046513">
    <property type="term" value="P:ceramide biosynthetic process"/>
    <property type="evidence" value="ECO:0007669"/>
    <property type="project" value="InterPro"/>
</dbReference>
<dbReference type="PROSITE" id="PS50922">
    <property type="entry name" value="TLC"/>
    <property type="match status" value="1"/>
</dbReference>
<evidence type="ECO:0000256" key="2">
    <source>
        <dbReference type="ARBA" id="ARBA00004760"/>
    </source>
</evidence>
<protein>
    <recommendedName>
        <fullName evidence="9">TLC domain-containing protein</fullName>
    </recommendedName>
</protein>
<keyword evidence="4 7" id="KW-0812">Transmembrane</keyword>
<evidence type="ECO:0000256" key="6">
    <source>
        <dbReference type="ARBA" id="ARBA00023136"/>
    </source>
</evidence>
<dbReference type="PIRSF" id="PIRSF005225">
    <property type="entry name" value="LAG1_LAC1"/>
    <property type="match status" value="1"/>
</dbReference>
<evidence type="ECO:0000256" key="7">
    <source>
        <dbReference type="PROSITE-ProRule" id="PRU00205"/>
    </source>
</evidence>
<dbReference type="PANTHER" id="PTHR12560">
    <property type="entry name" value="LONGEVITY ASSURANCE FACTOR 1 LAG1"/>
    <property type="match status" value="1"/>
</dbReference>
<name>A0AAD9JRP5_RIDPI</name>
<comment type="pathway">
    <text evidence="3">Sphingolipid metabolism.</text>
</comment>
<evidence type="ECO:0000313" key="10">
    <source>
        <dbReference type="EMBL" id="KAK2157727.1"/>
    </source>
</evidence>
<comment type="subcellular location">
    <subcellularLocation>
        <location evidence="1">Membrane</location>
        <topology evidence="1">Multi-pass membrane protein</topology>
    </subcellularLocation>
</comment>
<comment type="pathway">
    <text evidence="2">Lipid metabolism; sphingolipid metabolism.</text>
</comment>
<dbReference type="AlphaFoldDB" id="A0AAD9JRP5"/>
<evidence type="ECO:0000256" key="1">
    <source>
        <dbReference type="ARBA" id="ARBA00004141"/>
    </source>
</evidence>
<dbReference type="SMART" id="SM00724">
    <property type="entry name" value="TLC"/>
    <property type="match status" value="1"/>
</dbReference>
<comment type="caution">
    <text evidence="10">The sequence shown here is derived from an EMBL/GenBank/DDBJ whole genome shotgun (WGS) entry which is preliminary data.</text>
</comment>
<evidence type="ECO:0000256" key="5">
    <source>
        <dbReference type="ARBA" id="ARBA00022989"/>
    </source>
</evidence>
<dbReference type="GO" id="GO:0050291">
    <property type="term" value="F:sphingosine N-acyltransferase activity"/>
    <property type="evidence" value="ECO:0007669"/>
    <property type="project" value="InterPro"/>
</dbReference>
<dbReference type="InterPro" id="IPR006634">
    <property type="entry name" value="TLC-dom"/>
</dbReference>
<proteinExistence type="predicted"/>